<dbReference type="InterPro" id="IPR019861">
    <property type="entry name" value="PorP/SprF_Bacteroidetes"/>
</dbReference>
<gene>
    <name evidence="1" type="ORF">FHG85_09785</name>
</gene>
<dbReference type="Pfam" id="PF11751">
    <property type="entry name" value="PorP_SprF"/>
    <property type="match status" value="1"/>
</dbReference>
<accession>A0A7D3XF64</accession>
<proteinExistence type="predicted"/>
<dbReference type="EMBL" id="CP041345">
    <property type="protein sequence ID" value="QKG80547.1"/>
    <property type="molecule type" value="Genomic_DNA"/>
</dbReference>
<evidence type="ECO:0000313" key="2">
    <source>
        <dbReference type="Proteomes" id="UP000500961"/>
    </source>
</evidence>
<dbReference type="NCBIfam" id="TIGR03519">
    <property type="entry name" value="T9SS_PorP_fam"/>
    <property type="match status" value="1"/>
</dbReference>
<protein>
    <submittedName>
        <fullName evidence="1">Type IX secretion system membrane protein PorP/SprF</fullName>
    </submittedName>
</protein>
<sequence>MITRISKSISIILAIVSIVSFSELTLAQQEPMFTQYMFNTVSVNPAYAGTTNSLNVNMLSRIQWVGMRGAPKTFSLAMHSPVINQNIGVGFTIVSDKIGPVRNNYFTANYAYRLKLNEDLTLSMGLKGGLNQYYVGLADIYVRDPLDEAFLSNERRLTPNLGFGFYLYSDKYYVGFSMPKIFQTSVDEQNITNSDQLKRHYYIIAGYVWQLNSEWLFKPSFIAKAVGGAPLSTDITAQFLYRDFIWVGAMYRLGDAAGIFFNFKISNQLTVGYGYDFSLSRLNSYNRGTHEIMLSFDFEKLTTGKVKSPRYF</sequence>
<dbReference type="AlphaFoldDB" id="A0A7D3XF64"/>
<organism evidence="1 2">
    <name type="scientific">Tenuifilum thalassicum</name>
    <dbReference type="NCBI Taxonomy" id="2590900"/>
    <lineage>
        <taxon>Bacteria</taxon>
        <taxon>Pseudomonadati</taxon>
        <taxon>Bacteroidota</taxon>
        <taxon>Bacteroidia</taxon>
        <taxon>Bacteroidales</taxon>
        <taxon>Tenuifilaceae</taxon>
        <taxon>Tenuifilum</taxon>
    </lineage>
</organism>
<dbReference type="KEGG" id="ttz:FHG85_09785"/>
<name>A0A7D3XF64_9BACT</name>
<keyword evidence="2" id="KW-1185">Reference proteome</keyword>
<reference evidence="1 2" key="1">
    <citation type="submission" date="2019-07" db="EMBL/GenBank/DDBJ databases">
        <title>Thalassofilum flectens gen. nov., sp. nov., a novel moderate thermophilic anaerobe from a shallow sea hot spring in Kunashir Island (Russia), representing a new family in the order Bacteroidales, and proposal of Thalassofilacea fam. nov.</title>
        <authorList>
            <person name="Kochetkova T.V."/>
            <person name="Podosokorskaya O.A."/>
            <person name="Novikov A."/>
            <person name="Elcheninov A.G."/>
            <person name="Toshchakov S.V."/>
            <person name="Kublanov I.V."/>
        </authorList>
    </citation>
    <scope>NUCLEOTIDE SEQUENCE [LARGE SCALE GENOMIC DNA]</scope>
    <source>
        <strain evidence="1 2">38-H</strain>
    </source>
</reference>
<dbReference type="Proteomes" id="UP000500961">
    <property type="component" value="Chromosome"/>
</dbReference>
<dbReference type="RefSeq" id="WP_173075367.1">
    <property type="nucleotide sequence ID" value="NZ_CP041345.1"/>
</dbReference>
<evidence type="ECO:0000313" key="1">
    <source>
        <dbReference type="EMBL" id="QKG80547.1"/>
    </source>
</evidence>